<feature type="compositionally biased region" description="Basic and acidic residues" evidence="1">
    <location>
        <begin position="50"/>
        <end position="63"/>
    </location>
</feature>
<evidence type="ECO:0000256" key="1">
    <source>
        <dbReference type="SAM" id="MobiDB-lite"/>
    </source>
</evidence>
<organism evidence="2 3">
    <name type="scientific">Kibdelosporangium philippinense</name>
    <dbReference type="NCBI Taxonomy" id="211113"/>
    <lineage>
        <taxon>Bacteria</taxon>
        <taxon>Bacillati</taxon>
        <taxon>Actinomycetota</taxon>
        <taxon>Actinomycetes</taxon>
        <taxon>Pseudonocardiales</taxon>
        <taxon>Pseudonocardiaceae</taxon>
        <taxon>Kibdelosporangium</taxon>
    </lineage>
</organism>
<evidence type="ECO:0000313" key="3">
    <source>
        <dbReference type="Proteomes" id="UP001521150"/>
    </source>
</evidence>
<reference evidence="2 3" key="1">
    <citation type="submission" date="2021-12" db="EMBL/GenBank/DDBJ databases">
        <title>Genome sequence of Kibdelosporangium philippinense ATCC 49844.</title>
        <authorList>
            <person name="Fedorov E.A."/>
            <person name="Omeragic M."/>
            <person name="Shalygina K.F."/>
            <person name="Maclea K.S."/>
        </authorList>
    </citation>
    <scope>NUCLEOTIDE SEQUENCE [LARGE SCALE GENOMIC DNA]</scope>
    <source>
        <strain evidence="2 3">ATCC 49844</strain>
    </source>
</reference>
<evidence type="ECO:0000313" key="2">
    <source>
        <dbReference type="EMBL" id="MCE7008499.1"/>
    </source>
</evidence>
<dbReference type="RefSeq" id="WP_233729993.1">
    <property type="nucleotide sequence ID" value="NZ_JAJVCN010000003.1"/>
</dbReference>
<gene>
    <name evidence="2" type="ORF">LWC34_37665</name>
</gene>
<dbReference type="EMBL" id="JAJVCN010000003">
    <property type="protein sequence ID" value="MCE7008499.1"/>
    <property type="molecule type" value="Genomic_DNA"/>
</dbReference>
<proteinExistence type="predicted"/>
<sequence length="72" mass="8230">MHNFVLRAVKVVDSDNRNEINTRRCDEVDVLAIPSGERHARRHGQATGCHQRERGHSYDEVPDTHAFPRIVG</sequence>
<keyword evidence="3" id="KW-1185">Reference proteome</keyword>
<comment type="caution">
    <text evidence="2">The sequence shown here is derived from an EMBL/GenBank/DDBJ whole genome shotgun (WGS) entry which is preliminary data.</text>
</comment>
<name>A0ABS8ZLW2_9PSEU</name>
<protein>
    <submittedName>
        <fullName evidence="2">Uncharacterized protein</fullName>
    </submittedName>
</protein>
<accession>A0ABS8ZLW2</accession>
<feature type="region of interest" description="Disordered" evidence="1">
    <location>
        <begin position="37"/>
        <end position="72"/>
    </location>
</feature>
<dbReference type="Proteomes" id="UP001521150">
    <property type="component" value="Unassembled WGS sequence"/>
</dbReference>